<dbReference type="InterPro" id="IPR035965">
    <property type="entry name" value="PAS-like_dom_sf"/>
</dbReference>
<keyword evidence="6" id="KW-0418">Kinase</keyword>
<feature type="compositionally biased region" description="Polar residues" evidence="11">
    <location>
        <begin position="1455"/>
        <end position="1471"/>
    </location>
</feature>
<dbReference type="FunFam" id="3.30.200.20:FF:001008">
    <property type="entry name" value="Serine/threonine-protein kinase cek1"/>
    <property type="match status" value="1"/>
</dbReference>
<dbReference type="EC" id="2.7.11.1" evidence="1"/>
<dbReference type="GO" id="GO:1901992">
    <property type="term" value="P:positive regulation of mitotic cell cycle phase transition"/>
    <property type="evidence" value="ECO:0007669"/>
    <property type="project" value="UniProtKB-ARBA"/>
</dbReference>
<dbReference type="PANTHER" id="PTHR24356">
    <property type="entry name" value="SERINE/THREONINE-PROTEIN KINASE"/>
    <property type="match status" value="1"/>
</dbReference>
<evidence type="ECO:0000256" key="5">
    <source>
        <dbReference type="ARBA" id="ARBA00022741"/>
    </source>
</evidence>
<comment type="catalytic activity">
    <reaction evidence="9">
        <text>L-seryl-[protein] + ATP = O-phospho-L-seryl-[protein] + ADP + H(+)</text>
        <dbReference type="Rhea" id="RHEA:17989"/>
        <dbReference type="Rhea" id="RHEA-COMP:9863"/>
        <dbReference type="Rhea" id="RHEA-COMP:11604"/>
        <dbReference type="ChEBI" id="CHEBI:15378"/>
        <dbReference type="ChEBI" id="CHEBI:29999"/>
        <dbReference type="ChEBI" id="CHEBI:30616"/>
        <dbReference type="ChEBI" id="CHEBI:83421"/>
        <dbReference type="ChEBI" id="CHEBI:456216"/>
        <dbReference type="EC" id="2.7.11.1"/>
    </reaction>
</comment>
<feature type="region of interest" description="Disordered" evidence="11">
    <location>
        <begin position="1214"/>
        <end position="1284"/>
    </location>
</feature>
<dbReference type="InterPro" id="IPR050236">
    <property type="entry name" value="Ser_Thr_kinase_AGC"/>
</dbReference>
<evidence type="ECO:0000256" key="11">
    <source>
        <dbReference type="SAM" id="MobiDB-lite"/>
    </source>
</evidence>
<name>G3AX17_CANTC</name>
<dbReference type="InterPro" id="IPR011006">
    <property type="entry name" value="CheY-like_superfamily"/>
</dbReference>
<dbReference type="GO" id="GO:0000160">
    <property type="term" value="P:phosphorelay signal transduction system"/>
    <property type="evidence" value="ECO:0007669"/>
    <property type="project" value="InterPro"/>
</dbReference>
<feature type="compositionally biased region" description="Low complexity" evidence="11">
    <location>
        <begin position="556"/>
        <end position="566"/>
    </location>
</feature>
<proteinExistence type="predicted"/>
<evidence type="ECO:0000259" key="13">
    <source>
        <dbReference type="PROSITE" id="PS50110"/>
    </source>
</evidence>
<dbReference type="STRING" id="590646.G3AX17"/>
<dbReference type="SMART" id="SM00220">
    <property type="entry name" value="S_TKc"/>
    <property type="match status" value="1"/>
</dbReference>
<dbReference type="OrthoDB" id="162894at2759"/>
<evidence type="ECO:0000256" key="6">
    <source>
        <dbReference type="ARBA" id="ARBA00022777"/>
    </source>
</evidence>
<evidence type="ECO:0000256" key="10">
    <source>
        <dbReference type="PROSITE-ProRule" id="PRU00169"/>
    </source>
</evidence>
<dbReference type="InterPro" id="IPR000719">
    <property type="entry name" value="Prot_kinase_dom"/>
</dbReference>
<dbReference type="PANTHER" id="PTHR24356:SF1">
    <property type="entry name" value="SERINE_THREONINE-PROTEIN KINASE GREATWALL"/>
    <property type="match status" value="1"/>
</dbReference>
<gene>
    <name evidence="15" type="ORF">CANTEDRAFT_132921</name>
</gene>
<keyword evidence="2" id="KW-0723">Serine/threonine-protein kinase</keyword>
<dbReference type="GeneID" id="18249653"/>
<feature type="domain" description="Protein kinase" evidence="12">
    <location>
        <begin position="770"/>
        <end position="1181"/>
    </location>
</feature>
<comment type="catalytic activity">
    <reaction evidence="8">
        <text>L-threonyl-[protein] + ATP = O-phospho-L-threonyl-[protein] + ADP + H(+)</text>
        <dbReference type="Rhea" id="RHEA:46608"/>
        <dbReference type="Rhea" id="RHEA-COMP:11060"/>
        <dbReference type="Rhea" id="RHEA-COMP:11605"/>
        <dbReference type="ChEBI" id="CHEBI:15378"/>
        <dbReference type="ChEBI" id="CHEBI:30013"/>
        <dbReference type="ChEBI" id="CHEBI:30616"/>
        <dbReference type="ChEBI" id="CHEBI:61977"/>
        <dbReference type="ChEBI" id="CHEBI:456216"/>
        <dbReference type="EC" id="2.7.11.1"/>
    </reaction>
</comment>
<dbReference type="SMART" id="SM00448">
    <property type="entry name" value="REC"/>
    <property type="match status" value="1"/>
</dbReference>
<feature type="compositionally biased region" description="Basic and acidic residues" evidence="11">
    <location>
        <begin position="1214"/>
        <end position="1245"/>
    </location>
</feature>
<dbReference type="GO" id="GO:0006950">
    <property type="term" value="P:response to stress"/>
    <property type="evidence" value="ECO:0007669"/>
    <property type="project" value="UniProtKB-ARBA"/>
</dbReference>
<evidence type="ECO:0000256" key="7">
    <source>
        <dbReference type="ARBA" id="ARBA00022840"/>
    </source>
</evidence>
<feature type="region of interest" description="Disordered" evidence="11">
    <location>
        <begin position="948"/>
        <end position="1037"/>
    </location>
</feature>
<dbReference type="PROSITE" id="PS00108">
    <property type="entry name" value="PROTEIN_KINASE_ST"/>
    <property type="match status" value="1"/>
</dbReference>
<keyword evidence="3" id="KW-0597">Phosphoprotein</keyword>
<evidence type="ECO:0000313" key="15">
    <source>
        <dbReference type="EMBL" id="EGV66664.1"/>
    </source>
</evidence>
<dbReference type="GO" id="GO:0036180">
    <property type="term" value="P:filamentous growth of a population of unicellular organisms in response to biotic stimulus"/>
    <property type="evidence" value="ECO:0007669"/>
    <property type="project" value="UniProtKB-ARBA"/>
</dbReference>
<comment type="caution">
    <text evidence="10">Lacks conserved residue(s) required for the propagation of feature annotation.</text>
</comment>
<evidence type="ECO:0000256" key="4">
    <source>
        <dbReference type="ARBA" id="ARBA00022679"/>
    </source>
</evidence>
<dbReference type="Gene3D" id="3.30.450.20">
    <property type="entry name" value="PAS domain"/>
    <property type="match status" value="1"/>
</dbReference>
<accession>G3AX17</accession>
<evidence type="ECO:0000256" key="1">
    <source>
        <dbReference type="ARBA" id="ARBA00012513"/>
    </source>
</evidence>
<feature type="domain" description="AGC-kinase C-terminal" evidence="14">
    <location>
        <begin position="1182"/>
        <end position="1304"/>
    </location>
</feature>
<evidence type="ECO:0000256" key="3">
    <source>
        <dbReference type="ARBA" id="ARBA00022553"/>
    </source>
</evidence>
<dbReference type="Pfam" id="PF00069">
    <property type="entry name" value="Pkinase"/>
    <property type="match status" value="2"/>
</dbReference>
<reference evidence="15 16" key="1">
    <citation type="journal article" date="2011" name="Proc. Natl. Acad. Sci. U.S.A.">
        <title>Comparative genomics of xylose-fermenting fungi for enhanced biofuel production.</title>
        <authorList>
            <person name="Wohlbach D.J."/>
            <person name="Kuo A."/>
            <person name="Sato T.K."/>
            <person name="Potts K.M."/>
            <person name="Salamov A.A."/>
            <person name="LaButti K.M."/>
            <person name="Sun H."/>
            <person name="Clum A."/>
            <person name="Pangilinan J.L."/>
            <person name="Lindquist E.A."/>
            <person name="Lucas S."/>
            <person name="Lapidus A."/>
            <person name="Jin M."/>
            <person name="Gunawan C."/>
            <person name="Balan V."/>
            <person name="Dale B.E."/>
            <person name="Jeffries T.W."/>
            <person name="Zinkel R."/>
            <person name="Barry K.W."/>
            <person name="Grigoriev I.V."/>
            <person name="Gasch A.P."/>
        </authorList>
    </citation>
    <scope>NUCLEOTIDE SEQUENCE [LARGE SCALE GENOMIC DNA]</scope>
    <source>
        <strain evidence="16">ATCC 10573 / BCRC 21748 / CBS 615 / JCM 9827 / NBRC 10315 / NRRL Y-1498 / VKM Y-70</strain>
    </source>
</reference>
<keyword evidence="5" id="KW-0547">Nucleotide-binding</keyword>
<dbReference type="InterPro" id="IPR011009">
    <property type="entry name" value="Kinase-like_dom_sf"/>
</dbReference>
<feature type="compositionally biased region" description="Low complexity" evidence="11">
    <location>
        <begin position="1246"/>
        <end position="1271"/>
    </location>
</feature>
<organism evidence="16">
    <name type="scientific">Candida tenuis (strain ATCC 10573 / BCRC 21748 / CBS 615 / JCM 9827 / NBRC 10315 / NRRL Y-1498 / VKM Y-70)</name>
    <name type="common">Yeast</name>
    <name type="synonym">Yamadazyma tenuis</name>
    <dbReference type="NCBI Taxonomy" id="590646"/>
    <lineage>
        <taxon>Eukaryota</taxon>
        <taxon>Fungi</taxon>
        <taxon>Dikarya</taxon>
        <taxon>Ascomycota</taxon>
        <taxon>Saccharomycotina</taxon>
        <taxon>Pichiomycetes</taxon>
        <taxon>Debaryomycetaceae</taxon>
        <taxon>Yamadazyma</taxon>
    </lineage>
</organism>
<dbReference type="eggNOG" id="KOG0605">
    <property type="taxonomic scope" value="Eukaryota"/>
</dbReference>
<dbReference type="Pfam" id="PF00072">
    <property type="entry name" value="Response_reg"/>
    <property type="match status" value="1"/>
</dbReference>
<keyword evidence="7" id="KW-0067">ATP-binding</keyword>
<dbReference type="HOGENOM" id="CLU_000709_4_2_1"/>
<feature type="region of interest" description="Disordered" evidence="11">
    <location>
        <begin position="660"/>
        <end position="682"/>
    </location>
</feature>
<dbReference type="SUPFAM" id="SSF52172">
    <property type="entry name" value="CheY-like"/>
    <property type="match status" value="1"/>
</dbReference>
<dbReference type="FunFam" id="1.10.510.10:FF:000340">
    <property type="entry name" value="Serine threonine protein kinase"/>
    <property type="match status" value="1"/>
</dbReference>
<dbReference type="Gene3D" id="3.40.50.2300">
    <property type="match status" value="1"/>
</dbReference>
<dbReference type="InterPro" id="IPR000961">
    <property type="entry name" value="AGC-kinase_C"/>
</dbReference>
<evidence type="ECO:0000259" key="14">
    <source>
        <dbReference type="PROSITE" id="PS51285"/>
    </source>
</evidence>
<dbReference type="PROSITE" id="PS51285">
    <property type="entry name" value="AGC_KINASE_CTER"/>
    <property type="match status" value="1"/>
</dbReference>
<keyword evidence="4" id="KW-0808">Transferase</keyword>
<dbReference type="GO" id="GO:0005524">
    <property type="term" value="F:ATP binding"/>
    <property type="evidence" value="ECO:0007669"/>
    <property type="project" value="UniProtKB-KW"/>
</dbReference>
<dbReference type="EMBL" id="GL996510">
    <property type="protein sequence ID" value="EGV66664.1"/>
    <property type="molecule type" value="Genomic_DNA"/>
</dbReference>
<feature type="compositionally biased region" description="Low complexity" evidence="11">
    <location>
        <begin position="620"/>
        <end position="639"/>
    </location>
</feature>
<keyword evidence="16" id="KW-1185">Reference proteome</keyword>
<evidence type="ECO:0000256" key="9">
    <source>
        <dbReference type="ARBA" id="ARBA00048679"/>
    </source>
</evidence>
<evidence type="ECO:0000256" key="2">
    <source>
        <dbReference type="ARBA" id="ARBA00022527"/>
    </source>
</evidence>
<feature type="region of interest" description="Disordered" evidence="11">
    <location>
        <begin position="1403"/>
        <end position="1490"/>
    </location>
</feature>
<dbReference type="Gene3D" id="3.30.200.20">
    <property type="entry name" value="Phosphorylase Kinase, domain 1"/>
    <property type="match status" value="2"/>
</dbReference>
<dbReference type="CDD" id="cd17546">
    <property type="entry name" value="REC_hyHK_CKI1_RcsC-like"/>
    <property type="match status" value="1"/>
</dbReference>
<dbReference type="SUPFAM" id="SSF56112">
    <property type="entry name" value="Protein kinase-like (PK-like)"/>
    <property type="match status" value="1"/>
</dbReference>
<dbReference type="GO" id="GO:0005737">
    <property type="term" value="C:cytoplasm"/>
    <property type="evidence" value="ECO:0007669"/>
    <property type="project" value="TreeGrafter"/>
</dbReference>
<feature type="compositionally biased region" description="Polar residues" evidence="11">
    <location>
        <begin position="1028"/>
        <end position="1037"/>
    </location>
</feature>
<dbReference type="GO" id="GO:0004674">
    <property type="term" value="F:protein serine/threonine kinase activity"/>
    <property type="evidence" value="ECO:0007669"/>
    <property type="project" value="UniProtKB-KW"/>
</dbReference>
<dbReference type="GO" id="GO:0005634">
    <property type="term" value="C:nucleus"/>
    <property type="evidence" value="ECO:0007669"/>
    <property type="project" value="TreeGrafter"/>
</dbReference>
<dbReference type="Gene3D" id="1.10.510.10">
    <property type="entry name" value="Transferase(Phosphotransferase) domain 1"/>
    <property type="match status" value="2"/>
</dbReference>
<dbReference type="Proteomes" id="UP000000707">
    <property type="component" value="Unassembled WGS sequence"/>
</dbReference>
<feature type="compositionally biased region" description="Low complexity" evidence="11">
    <location>
        <begin position="596"/>
        <end position="609"/>
    </location>
</feature>
<dbReference type="PROSITE" id="PS50110">
    <property type="entry name" value="RESPONSE_REGULATORY"/>
    <property type="match status" value="1"/>
</dbReference>
<dbReference type="InterPro" id="IPR008271">
    <property type="entry name" value="Ser/Thr_kinase_AS"/>
</dbReference>
<feature type="region of interest" description="Disordered" evidence="11">
    <location>
        <begin position="522"/>
        <end position="647"/>
    </location>
</feature>
<dbReference type="InterPro" id="IPR001789">
    <property type="entry name" value="Sig_transdc_resp-reg_receiver"/>
</dbReference>
<feature type="compositionally biased region" description="Low complexity" evidence="11">
    <location>
        <begin position="525"/>
        <end position="541"/>
    </location>
</feature>
<feature type="compositionally biased region" description="Basic and acidic residues" evidence="11">
    <location>
        <begin position="1422"/>
        <end position="1434"/>
    </location>
</feature>
<protein>
    <recommendedName>
        <fullName evidence="1">non-specific serine/threonine protein kinase</fullName>
        <ecNumber evidence="1">2.7.11.1</ecNumber>
    </recommendedName>
</protein>
<dbReference type="SUPFAM" id="SSF55785">
    <property type="entry name" value="PYP-like sensor domain (PAS domain)"/>
    <property type="match status" value="1"/>
</dbReference>
<dbReference type="KEGG" id="cten:18249653"/>
<evidence type="ECO:0000256" key="8">
    <source>
        <dbReference type="ARBA" id="ARBA00047899"/>
    </source>
</evidence>
<feature type="compositionally biased region" description="Basic and acidic residues" evidence="11">
    <location>
        <begin position="1012"/>
        <end position="1026"/>
    </location>
</feature>
<feature type="compositionally biased region" description="Polar residues" evidence="11">
    <location>
        <begin position="972"/>
        <end position="1011"/>
    </location>
</feature>
<dbReference type="GO" id="GO:1900445">
    <property type="term" value="P:positive regulation of filamentous growth of a population of unicellular organisms in response to biotic stimulus"/>
    <property type="evidence" value="ECO:0007669"/>
    <property type="project" value="UniProtKB-ARBA"/>
</dbReference>
<sequence>MSKDDFFHQPLFQLSQTNLRDLERSVSPREIIPNNSDVSDLPQSNARFNDLIQGQIDLSLASSNNPTTVLELDLDGNIKYLSKNWEIIVGTKVKKMIQKPISSFIIGNNEDDLNVFNYAIEKMIKDDDSYKIQFITATDDKSIPDYEINITPNNSVEESETENDLQREYQPIGGFSSPLSFTENVVQHEDAIDIDDMDDEVETAGSDTSSKVSNNGGIIELEAQGILIHDSKTHLPTHSIWTIKPYVPLDLDLTIPSQLIDLLGFGSTIFENYLLELKESKTADETSVPQPQTVLCHICEQQIPAWFLEKHSDLCIVEHRTSEDLQLCHDLISDQKELILRIFESLYQQNVNNYSYAYNQVNSSSSSLGSSISSSSSVSSAVLDYKGLPLPNSSSNEQLNVTHFQSKPVLPIKKFPFGILSRLIELCDEALAINPIEINQNGEPRFSPNTEKSISMIVNFKPFETSDKAIKLIIQDTQSLINDKIDTLSRLYSVLKISEKIKKEVDELVLASVTDTVSRIKEQMNSSKSNSNSISNSTLNSPIDLNSPIHSGKLTPSSSRFSPRPSQARIHSPQPLKSPRTTSPQNLQPPPIITASSSEDSSNSPNYPSITPKDILLRGRSSNMEFSRSSNSISSLSSPRSRRNSKDITIEGFNELVLTKHKTSDSDHSSPMRSSPATVSSMPIPNSNVNIGHNHFYSPGHNLSSLQRNTPSSSPLISHSQIHNDSLERPDKAYLNISGTSKTVTKPPLSPLLVSQTPATKPSAGSIKDYEIIKAISKGAFGSVFLAKRKLTGDYVAIKCLKKSDMVAKNQILNVKSERAVMMKQSDSPYVAQLYSSFQTNNYLYLVMEYLNGGDCATLIKMLGTLGVDWTRRYVAEVIVGVEDLHKRGIIHRDLKPDNLLIDSTGHLKLTDFGLSRMGVIGRQRLQRKSSSSEHGVELFRRSLASTVTPGSPRLSFDGPVFEASNGGKRASSVTPFSLSPTVDQRNSISSPLSETRQTESRISIDQVPSESRSEPQSSDRSKKYDSPNLNPSLPRTSSETSFAIVEDDFHVSPSQSAKVTSYKLYDPQETSEIKFVGTPDYLAPETIRGVGQSEASDWWSLGCIMFEFLFGYPPYHSSTPQQVFTNILNGEIDWPKLSEEDFDEICPPAAKNLIERLLNVNPEDRLGYGGSDEIKRHQYFNGIDWDNLFNEIPSFIPQLDDPESTEYFDKRGADISQFPKDESESSDEDRGSNDDMKLRIRDDNLGSGTSESKGTTSTNSSSNSRRGSLSAGTKRERRSSKLTDPSEFGSFYFRNLNVLEKANKDVINRLKSEHLEHRGSFSSSSSDSTPIRSRGYSFGEKPNFSLNLNNSGSVGLGLASSFGPGSSSSTPVSATNSASGYFGPPLKDASPFKRPVSPMLTAFNRAPSPMKDLTGSPPSFKQHERIGSGHSSDDIPDFGKLSPNDPPAMRHRSSVNSLARNSFKDSPTSSDTEDNSRALMRVQKRRESSRRQMMNINELDILYCEPIPIVRHVIMNYFEKLGCIVVLVNDGDELIRRATGQVKFDMIFTALKLPKIGGIDAVKLIRHTNGVNSQTPLVAITSFAKEATQSGQFSEVLEKPVEFECLRQCLARSRSDEVFESDTEK</sequence>
<evidence type="ECO:0000259" key="12">
    <source>
        <dbReference type="PROSITE" id="PS50011"/>
    </source>
</evidence>
<evidence type="ECO:0000313" key="16">
    <source>
        <dbReference type="Proteomes" id="UP000000707"/>
    </source>
</evidence>
<dbReference type="PROSITE" id="PS50011">
    <property type="entry name" value="PROTEIN_KINASE_DOM"/>
    <property type="match status" value="1"/>
</dbReference>
<feature type="domain" description="Response regulatory" evidence="13">
    <location>
        <begin position="1501"/>
        <end position="1615"/>
    </location>
</feature>